<dbReference type="GO" id="GO:0015209">
    <property type="term" value="F:cytosine transmembrane transporter activity"/>
    <property type="evidence" value="ECO:0007669"/>
    <property type="project" value="InterPro"/>
</dbReference>
<feature type="transmembrane region" description="Helical" evidence="7">
    <location>
        <begin position="233"/>
        <end position="252"/>
    </location>
</feature>
<comment type="similarity">
    <text evidence="2">Belongs to the purine-cytosine permease (2.A.39) family.</text>
</comment>
<dbReference type="InterPro" id="IPR001248">
    <property type="entry name" value="Pur-cyt_permease"/>
</dbReference>
<evidence type="ECO:0000256" key="6">
    <source>
        <dbReference type="SAM" id="MobiDB-lite"/>
    </source>
</evidence>
<feature type="transmembrane region" description="Helical" evidence="7">
    <location>
        <begin position="58"/>
        <end position="81"/>
    </location>
</feature>
<dbReference type="GO" id="GO:0005886">
    <property type="term" value="C:plasma membrane"/>
    <property type="evidence" value="ECO:0007669"/>
    <property type="project" value="TreeGrafter"/>
</dbReference>
<evidence type="ECO:0000256" key="7">
    <source>
        <dbReference type="SAM" id="Phobius"/>
    </source>
</evidence>
<dbReference type="EMBL" id="JAUOQI010000011">
    <property type="protein sequence ID" value="MDO6578671.1"/>
    <property type="molecule type" value="Genomic_DNA"/>
</dbReference>
<reference evidence="9" key="2">
    <citation type="submission" date="2023-07" db="EMBL/GenBank/DDBJ databases">
        <title>Genome content predicts the carbon catabolic preferences of heterotrophic bacteria.</title>
        <authorList>
            <person name="Gralka M."/>
        </authorList>
    </citation>
    <scope>NUCLEOTIDE SEQUENCE</scope>
    <source>
        <strain evidence="9">F2M12</strain>
    </source>
</reference>
<feature type="transmembrane region" description="Helical" evidence="7">
    <location>
        <begin position="164"/>
        <end position="181"/>
    </location>
</feature>
<keyword evidence="10" id="KW-1185">Reference proteome</keyword>
<feature type="region of interest" description="Disordered" evidence="6">
    <location>
        <begin position="431"/>
        <end position="454"/>
    </location>
</feature>
<protein>
    <submittedName>
        <fullName evidence="9">Cytosine permease</fullName>
    </submittedName>
</protein>
<dbReference type="PANTHER" id="PTHR30569">
    <property type="entry name" value="CYTOSINE TRANSPORTER CODB"/>
    <property type="match status" value="1"/>
</dbReference>
<feature type="transmembrane region" description="Helical" evidence="7">
    <location>
        <begin position="135"/>
        <end position="157"/>
    </location>
</feature>
<feature type="transmembrane region" description="Helical" evidence="7">
    <location>
        <begin position="264"/>
        <end position="291"/>
    </location>
</feature>
<keyword evidence="3 7" id="KW-0812">Transmembrane</keyword>
<feature type="transmembrane region" description="Helical" evidence="7">
    <location>
        <begin position="368"/>
        <end position="388"/>
    </location>
</feature>
<feature type="transmembrane region" description="Helical" evidence="7">
    <location>
        <begin position="201"/>
        <end position="221"/>
    </location>
</feature>
<feature type="compositionally biased region" description="Basic and acidic residues" evidence="6">
    <location>
        <begin position="437"/>
        <end position="454"/>
    </location>
</feature>
<reference evidence="8 10" key="1">
    <citation type="submission" date="2015-12" db="EMBL/GenBank/DDBJ databases">
        <title>Intraspecies pangenome expansion in the marine bacterium Alteromonas.</title>
        <authorList>
            <person name="Lopez-Perez M."/>
            <person name="Rodriguez-Valera F."/>
        </authorList>
    </citation>
    <scope>NUCLEOTIDE SEQUENCE [LARGE SCALE GENOMIC DNA]</scope>
    <source>
        <strain evidence="8 10">LMG 21861</strain>
    </source>
</reference>
<evidence type="ECO:0000256" key="4">
    <source>
        <dbReference type="ARBA" id="ARBA00022989"/>
    </source>
</evidence>
<keyword evidence="5 7" id="KW-0472">Membrane</keyword>
<name>A0AAW7Z7C8_9ALTE</name>
<gene>
    <name evidence="8" type="ORF">AVL57_18145</name>
    <name evidence="9" type="ORF">Q4527_14800</name>
</gene>
<evidence type="ECO:0000256" key="5">
    <source>
        <dbReference type="ARBA" id="ARBA00023136"/>
    </source>
</evidence>
<evidence type="ECO:0000256" key="1">
    <source>
        <dbReference type="ARBA" id="ARBA00004141"/>
    </source>
</evidence>
<dbReference type="AlphaFoldDB" id="A0AAW7Z7C8"/>
<dbReference type="InterPro" id="IPR030191">
    <property type="entry name" value="CodB"/>
</dbReference>
<comment type="subcellular location">
    <subcellularLocation>
        <location evidence="1">Membrane</location>
        <topology evidence="1">Multi-pass membrane protein</topology>
    </subcellularLocation>
</comment>
<evidence type="ECO:0000313" key="8">
    <source>
        <dbReference type="EMBL" id="AMJ75711.1"/>
    </source>
</evidence>
<sequence length="454" mass="48526">MTSESTADTNDYALEPVPESAQTSGVAVGMINGALAFAVPGLITGIEIGEALGFWESLAAFLVGGLILAFFGTVTALVGRANRLTSYVTIRHVFGVWGAKLVSFCFVLSLLGWYGVNLDLFALATNGLLVDYLSITFNSSAIEWGVSAVIVITTLYGFQRMEKLSTWLVPIMGVVTLFLLIKSAMAMESSGGLAAVEPTMSFGTAVSAVVGSFIVSIVLLPDLARFCRTKRDAWSASFIPFFLLSTFVYIAASLAANVFGSDDILALMVKVGLGLAAFVLLICSSWLTNVLNLYSASLGAAAVINGGKQKVLIIAMGVMGAVASSLNLLDSFSEFLFSLSIMFTPVAAIYCADFFILRKQAVYRTDDFIPSFNISAIAAWITGILFTFTSVETGLFITPIEAIDALIVSLVSYLILSYITRAFRTNISTRSSIDSNTDSRTDNPIKNSTKRENP</sequence>
<accession>A0AAW7Z7C8</accession>
<proteinExistence type="inferred from homology"/>
<dbReference type="EMBL" id="CP013926">
    <property type="protein sequence ID" value="AMJ75711.1"/>
    <property type="molecule type" value="Genomic_DNA"/>
</dbReference>
<dbReference type="Proteomes" id="UP001170717">
    <property type="component" value="Unassembled WGS sequence"/>
</dbReference>
<evidence type="ECO:0000313" key="9">
    <source>
        <dbReference type="EMBL" id="MDO6578671.1"/>
    </source>
</evidence>
<evidence type="ECO:0000256" key="2">
    <source>
        <dbReference type="ARBA" id="ARBA00008974"/>
    </source>
</evidence>
<feature type="transmembrane region" description="Helical" evidence="7">
    <location>
        <begin position="394"/>
        <end position="416"/>
    </location>
</feature>
<feature type="transmembrane region" description="Helical" evidence="7">
    <location>
        <begin position="26"/>
        <end position="46"/>
    </location>
</feature>
<feature type="transmembrane region" description="Helical" evidence="7">
    <location>
        <begin position="335"/>
        <end position="356"/>
    </location>
</feature>
<dbReference type="CDD" id="cd11484">
    <property type="entry name" value="SLC-NCS1sbd_CobB-like"/>
    <property type="match status" value="1"/>
</dbReference>
<dbReference type="Gene3D" id="1.10.4160.10">
    <property type="entry name" value="Hydantoin permease"/>
    <property type="match status" value="1"/>
</dbReference>
<feature type="transmembrane region" description="Helical" evidence="7">
    <location>
        <begin position="93"/>
        <end position="115"/>
    </location>
</feature>
<evidence type="ECO:0000256" key="3">
    <source>
        <dbReference type="ARBA" id="ARBA00022692"/>
    </source>
</evidence>
<dbReference type="Pfam" id="PF02133">
    <property type="entry name" value="Transp_cyt_pur"/>
    <property type="match status" value="1"/>
</dbReference>
<dbReference type="RefSeq" id="WP_057789316.1">
    <property type="nucleotide sequence ID" value="NZ_CANLMS010000010.1"/>
</dbReference>
<organism evidence="9 11">
    <name type="scientific">Alteromonas stellipolaris</name>
    <dbReference type="NCBI Taxonomy" id="233316"/>
    <lineage>
        <taxon>Bacteria</taxon>
        <taxon>Pseudomonadati</taxon>
        <taxon>Pseudomonadota</taxon>
        <taxon>Gammaproteobacteria</taxon>
        <taxon>Alteromonadales</taxon>
        <taxon>Alteromonadaceae</taxon>
        <taxon>Alteromonas/Salinimonas group</taxon>
        <taxon>Alteromonas</taxon>
    </lineage>
</organism>
<evidence type="ECO:0000313" key="10">
    <source>
        <dbReference type="Proteomes" id="UP000056750"/>
    </source>
</evidence>
<keyword evidence="4 7" id="KW-1133">Transmembrane helix</keyword>
<evidence type="ECO:0000313" key="11">
    <source>
        <dbReference type="Proteomes" id="UP001170717"/>
    </source>
</evidence>
<dbReference type="Proteomes" id="UP000056750">
    <property type="component" value="Chromosome"/>
</dbReference>
<dbReference type="KEGG" id="asq:AVL57_18145"/>
<dbReference type="PANTHER" id="PTHR30569:SF0">
    <property type="entry name" value="CYTOSINE PERMEASE"/>
    <property type="match status" value="1"/>
</dbReference>